<evidence type="ECO:0000256" key="6">
    <source>
        <dbReference type="ARBA" id="ARBA00023065"/>
    </source>
</evidence>
<dbReference type="AlphaFoldDB" id="A0A975P5I5"/>
<dbReference type="PANTHER" id="PTHR33281:SF19">
    <property type="entry name" value="VOLTAGE-DEPENDENT ANION CHANNEL-FORMING PROTEIN YNEE"/>
    <property type="match status" value="1"/>
</dbReference>
<feature type="transmembrane region" description="Helical" evidence="9">
    <location>
        <begin position="235"/>
        <end position="252"/>
    </location>
</feature>
<dbReference type="GO" id="GO:0005254">
    <property type="term" value="F:chloride channel activity"/>
    <property type="evidence" value="ECO:0007669"/>
    <property type="project" value="InterPro"/>
</dbReference>
<evidence type="ECO:0008006" key="12">
    <source>
        <dbReference type="Google" id="ProtNLM"/>
    </source>
</evidence>
<dbReference type="PANTHER" id="PTHR33281">
    <property type="entry name" value="UPF0187 PROTEIN YNEE"/>
    <property type="match status" value="1"/>
</dbReference>
<dbReference type="GO" id="GO:0005886">
    <property type="term" value="C:plasma membrane"/>
    <property type="evidence" value="ECO:0007669"/>
    <property type="project" value="UniProtKB-SubCell"/>
</dbReference>
<dbReference type="Pfam" id="PF25539">
    <property type="entry name" value="Bestrophin_2"/>
    <property type="match status" value="1"/>
</dbReference>
<keyword evidence="2" id="KW-0813">Transport</keyword>
<evidence type="ECO:0000256" key="8">
    <source>
        <dbReference type="ARBA" id="ARBA00034708"/>
    </source>
</evidence>
<keyword evidence="6" id="KW-0406">Ion transport</keyword>
<dbReference type="Proteomes" id="UP000679352">
    <property type="component" value="Chromosome"/>
</dbReference>
<keyword evidence="11" id="KW-1185">Reference proteome</keyword>
<comment type="similarity">
    <text evidence="8">Belongs to the anion channel-forming bestrophin (TC 1.A.46) family.</text>
</comment>
<reference evidence="10" key="1">
    <citation type="submission" date="2021-06" db="EMBL/GenBank/DDBJ databases">
        <title>Direct submission.</title>
        <authorList>
            <person name="Lee C.-S."/>
            <person name="Jin L."/>
        </authorList>
    </citation>
    <scope>NUCLEOTIDE SEQUENCE</scope>
    <source>
        <strain evidence="10">Con5</strain>
    </source>
</reference>
<evidence type="ECO:0000256" key="2">
    <source>
        <dbReference type="ARBA" id="ARBA00022448"/>
    </source>
</evidence>
<dbReference type="RefSeq" id="WP_215504518.1">
    <property type="nucleotide sequence ID" value="NZ_CP076361.1"/>
</dbReference>
<evidence type="ECO:0000256" key="5">
    <source>
        <dbReference type="ARBA" id="ARBA00022989"/>
    </source>
</evidence>
<evidence type="ECO:0000313" key="10">
    <source>
        <dbReference type="EMBL" id="QWK90235.1"/>
    </source>
</evidence>
<evidence type="ECO:0000256" key="3">
    <source>
        <dbReference type="ARBA" id="ARBA00022475"/>
    </source>
</evidence>
<dbReference type="InterPro" id="IPR044669">
    <property type="entry name" value="YneE/VCCN1/2-like"/>
</dbReference>
<accession>A0A975P5I5</accession>
<keyword evidence="4 9" id="KW-0812">Transmembrane</keyword>
<name>A0A975P5I5_9RHOB</name>
<keyword evidence="7 9" id="KW-0472">Membrane</keyword>
<feature type="transmembrane region" description="Helical" evidence="9">
    <location>
        <begin position="20"/>
        <end position="41"/>
    </location>
</feature>
<feature type="transmembrane region" description="Helical" evidence="9">
    <location>
        <begin position="48"/>
        <end position="69"/>
    </location>
</feature>
<gene>
    <name evidence="10" type="ORF">KM031_15655</name>
</gene>
<evidence type="ECO:0000313" key="11">
    <source>
        <dbReference type="Proteomes" id="UP000679352"/>
    </source>
</evidence>
<protein>
    <recommendedName>
        <fullName evidence="12">Bestrophin</fullName>
    </recommendedName>
</protein>
<dbReference type="EMBL" id="CP076361">
    <property type="protein sequence ID" value="QWK90235.1"/>
    <property type="molecule type" value="Genomic_DNA"/>
</dbReference>
<dbReference type="KEGG" id="gfu:KM031_15655"/>
<proteinExistence type="inferred from homology"/>
<organism evidence="10 11">
    <name type="scientific">Gemmobacter fulvus</name>
    <dbReference type="NCBI Taxonomy" id="2840474"/>
    <lineage>
        <taxon>Bacteria</taxon>
        <taxon>Pseudomonadati</taxon>
        <taxon>Pseudomonadota</taxon>
        <taxon>Alphaproteobacteria</taxon>
        <taxon>Rhodobacterales</taxon>
        <taxon>Paracoccaceae</taxon>
        <taxon>Gemmobacter</taxon>
    </lineage>
</organism>
<comment type="subcellular location">
    <subcellularLocation>
        <location evidence="1">Cell membrane</location>
        <topology evidence="1">Multi-pass membrane protein</topology>
    </subcellularLocation>
</comment>
<evidence type="ECO:0000256" key="7">
    <source>
        <dbReference type="ARBA" id="ARBA00023136"/>
    </source>
</evidence>
<feature type="transmembrane region" description="Helical" evidence="9">
    <location>
        <begin position="208"/>
        <end position="229"/>
    </location>
</feature>
<sequence length="302" mass="32940">MIVRDKPGVMQLLFAVRGSVLPQIAPQLLIVTVVAALAVLVDHTVYRLNYANGTPFAVFGAALSLFLGFRNNAAYDRWWEARKLWGGLLADARLFARELEMFLPDPLLRARLLRLFIAFLHLHRAQLRRLSNDAEALAKAEAAAPGDGLATAAHPPCAAVNLMNRLLAEAHADGRLDGFGARAISTRMASFGLAQASCERIAVTPLPYVYSLLIFRTSWLYCLLLPLGLIDSAGWLTPLFAGIVAYTFFGLAEVTEELAHPFGHTANALPLDAICRAVEISLAPHLGETPPPPLTPRNFRLD</sequence>
<keyword evidence="5 9" id="KW-1133">Transmembrane helix</keyword>
<keyword evidence="3" id="KW-1003">Cell membrane</keyword>
<evidence type="ECO:0000256" key="9">
    <source>
        <dbReference type="SAM" id="Phobius"/>
    </source>
</evidence>
<evidence type="ECO:0000256" key="1">
    <source>
        <dbReference type="ARBA" id="ARBA00004651"/>
    </source>
</evidence>
<evidence type="ECO:0000256" key="4">
    <source>
        <dbReference type="ARBA" id="ARBA00022692"/>
    </source>
</evidence>